<dbReference type="Proteomes" id="UP000581769">
    <property type="component" value="Unassembled WGS sequence"/>
</dbReference>
<keyword evidence="2" id="KW-0689">Ribosomal protein</keyword>
<reference evidence="2 3" key="1">
    <citation type="submission" date="2020-08" db="EMBL/GenBank/DDBJ databases">
        <title>Sequencing the genomes of 1000 actinobacteria strains.</title>
        <authorList>
            <person name="Klenk H.-P."/>
        </authorList>
    </citation>
    <scope>NUCLEOTIDE SEQUENCE [LARGE SCALE GENOMIC DNA]</scope>
    <source>
        <strain evidence="2 3">DSM 45859</strain>
    </source>
</reference>
<dbReference type="PROSITE" id="PS51186">
    <property type="entry name" value="GNAT"/>
    <property type="match status" value="1"/>
</dbReference>
<comment type="caution">
    <text evidence="2">The sequence shown here is derived from an EMBL/GenBank/DDBJ whole genome shotgun (WGS) entry which is preliminary data.</text>
</comment>
<gene>
    <name evidence="2" type="ORF">BJY18_006535</name>
</gene>
<accession>A0A840J4T2</accession>
<dbReference type="InterPro" id="IPR016181">
    <property type="entry name" value="Acyl_CoA_acyltransferase"/>
</dbReference>
<evidence type="ECO:0000259" key="1">
    <source>
        <dbReference type="PROSITE" id="PS51186"/>
    </source>
</evidence>
<sequence>MQLQLRPATEDDVDALLSILNTAIPWLTERGLDQWYGVPWRAEELTPGIAAGIVHLVSDGATPVATMTLNPDADPAFWQPADEPRCALYLTHFGVDRSRGGQGIGTWMIDQAAHRAAGDGKQWLRLDAWKSNTALHAYYRRQGFRHLRTVDVPGRGTGALFQRPTD</sequence>
<dbReference type="AlphaFoldDB" id="A0A840J4T2"/>
<proteinExistence type="predicted"/>
<organism evidence="2 3">
    <name type="scientific">Amycolatopsis jiangsuensis</name>
    <dbReference type="NCBI Taxonomy" id="1181879"/>
    <lineage>
        <taxon>Bacteria</taxon>
        <taxon>Bacillati</taxon>
        <taxon>Actinomycetota</taxon>
        <taxon>Actinomycetes</taxon>
        <taxon>Pseudonocardiales</taxon>
        <taxon>Pseudonocardiaceae</taxon>
        <taxon>Amycolatopsis</taxon>
    </lineage>
</organism>
<dbReference type="InterPro" id="IPR000182">
    <property type="entry name" value="GNAT_dom"/>
</dbReference>
<name>A0A840J4T2_9PSEU</name>
<evidence type="ECO:0000313" key="2">
    <source>
        <dbReference type="EMBL" id="MBB4689050.1"/>
    </source>
</evidence>
<keyword evidence="3" id="KW-1185">Reference proteome</keyword>
<dbReference type="EMBL" id="JACHMG010000001">
    <property type="protein sequence ID" value="MBB4689050.1"/>
    <property type="molecule type" value="Genomic_DNA"/>
</dbReference>
<dbReference type="GO" id="GO:0005840">
    <property type="term" value="C:ribosome"/>
    <property type="evidence" value="ECO:0007669"/>
    <property type="project" value="UniProtKB-KW"/>
</dbReference>
<dbReference type="SUPFAM" id="SSF55729">
    <property type="entry name" value="Acyl-CoA N-acyltransferases (Nat)"/>
    <property type="match status" value="1"/>
</dbReference>
<dbReference type="GO" id="GO:0016747">
    <property type="term" value="F:acyltransferase activity, transferring groups other than amino-acyl groups"/>
    <property type="evidence" value="ECO:0007669"/>
    <property type="project" value="InterPro"/>
</dbReference>
<keyword evidence="2" id="KW-0687">Ribonucleoprotein</keyword>
<dbReference type="Pfam" id="PF00583">
    <property type="entry name" value="Acetyltransf_1"/>
    <property type="match status" value="1"/>
</dbReference>
<dbReference type="RefSeq" id="WP_184783646.1">
    <property type="nucleotide sequence ID" value="NZ_JACHMG010000001.1"/>
</dbReference>
<feature type="domain" description="N-acetyltransferase" evidence="1">
    <location>
        <begin position="3"/>
        <end position="166"/>
    </location>
</feature>
<dbReference type="Gene3D" id="3.40.630.30">
    <property type="match status" value="1"/>
</dbReference>
<protein>
    <submittedName>
        <fullName evidence="2">Ribosomal protein S18 acetylase RimI-like enzyme</fullName>
    </submittedName>
</protein>
<evidence type="ECO:0000313" key="3">
    <source>
        <dbReference type="Proteomes" id="UP000581769"/>
    </source>
</evidence>
<dbReference type="CDD" id="cd04301">
    <property type="entry name" value="NAT_SF"/>
    <property type="match status" value="1"/>
</dbReference>